<dbReference type="NCBIfam" id="TIGR02606">
    <property type="entry name" value="antidote_CC2985"/>
    <property type="match status" value="1"/>
</dbReference>
<evidence type="ECO:0000313" key="1">
    <source>
        <dbReference type="EMBL" id="MDQ0319751.1"/>
    </source>
</evidence>
<dbReference type="Gene3D" id="6.10.10.120">
    <property type="entry name" value="Antitoxin ParD1-like"/>
    <property type="match status" value="1"/>
</dbReference>
<protein>
    <submittedName>
        <fullName evidence="1">Addiction module CopG family antidote</fullName>
    </submittedName>
</protein>
<reference evidence="1 2" key="1">
    <citation type="submission" date="2023-07" db="EMBL/GenBank/DDBJ databases">
        <title>Genomic Encyclopedia of Type Strains, Phase IV (KMG-IV): sequencing the most valuable type-strain genomes for metagenomic binning, comparative biology and taxonomic classification.</title>
        <authorList>
            <person name="Goeker M."/>
        </authorList>
    </citation>
    <scope>NUCLEOTIDE SEQUENCE [LARGE SCALE GENOMIC DNA]</scope>
    <source>
        <strain evidence="1 2">DSM 1112</strain>
    </source>
</reference>
<dbReference type="InterPro" id="IPR022789">
    <property type="entry name" value="ParD"/>
</dbReference>
<sequence>MNNIHLTDEDRRFVEGKVRGGFYKDSSDVIHAGLQSLQREIELKSLIQEDLDDIAADAPTNTKAPERS</sequence>
<accession>A0ABU0BNC7</accession>
<dbReference type="Proteomes" id="UP001230207">
    <property type="component" value="Unassembled WGS sequence"/>
</dbReference>
<dbReference type="EMBL" id="JAUSVF010000001">
    <property type="protein sequence ID" value="MDQ0319751.1"/>
    <property type="molecule type" value="Genomic_DNA"/>
</dbReference>
<name>A0ABU0BNC7_9HYPH</name>
<keyword evidence="2" id="KW-1185">Reference proteome</keyword>
<proteinExistence type="predicted"/>
<organism evidence="1 2">
    <name type="scientific">Pararhizobium capsulatum DSM 1112</name>
    <dbReference type="NCBI Taxonomy" id="1121113"/>
    <lineage>
        <taxon>Bacteria</taxon>
        <taxon>Pseudomonadati</taxon>
        <taxon>Pseudomonadota</taxon>
        <taxon>Alphaproteobacteria</taxon>
        <taxon>Hyphomicrobiales</taxon>
        <taxon>Rhizobiaceae</taxon>
        <taxon>Rhizobium/Agrobacterium group</taxon>
        <taxon>Pararhizobium</taxon>
    </lineage>
</organism>
<dbReference type="RefSeq" id="WP_307228895.1">
    <property type="nucleotide sequence ID" value="NZ_JAUSVF010000001.1"/>
</dbReference>
<dbReference type="InterPro" id="IPR038296">
    <property type="entry name" value="ParD_sf"/>
</dbReference>
<comment type="caution">
    <text evidence="1">The sequence shown here is derived from an EMBL/GenBank/DDBJ whole genome shotgun (WGS) entry which is preliminary data.</text>
</comment>
<evidence type="ECO:0000313" key="2">
    <source>
        <dbReference type="Proteomes" id="UP001230207"/>
    </source>
</evidence>
<gene>
    <name evidence="1" type="ORF">QO002_001889</name>
</gene>